<dbReference type="GO" id="GO:0006888">
    <property type="term" value="P:endoplasmic reticulum to Golgi vesicle-mediated transport"/>
    <property type="evidence" value="ECO:0007669"/>
    <property type="project" value="TreeGrafter"/>
</dbReference>
<evidence type="ECO:0008006" key="6">
    <source>
        <dbReference type="Google" id="ProtNLM"/>
    </source>
</evidence>
<comment type="caution">
    <text evidence="4">The sequence shown here is derived from an EMBL/GenBank/DDBJ whole genome shotgun (WGS) entry which is preliminary data.</text>
</comment>
<evidence type="ECO:0000259" key="2">
    <source>
        <dbReference type="Pfam" id="PF20665"/>
    </source>
</evidence>
<dbReference type="PANTHER" id="PTHR12205">
    <property type="entry name" value="CENTROMERE/KINETOCHORE PROTEIN ZW10"/>
    <property type="match status" value="1"/>
</dbReference>
<feature type="domain" description="ZW10 C-terminal helical" evidence="3">
    <location>
        <begin position="581"/>
        <end position="727"/>
    </location>
</feature>
<feature type="domain" description="Centromere/kinetochore protein zw10 middle" evidence="2">
    <location>
        <begin position="213"/>
        <end position="410"/>
    </location>
</feature>
<accession>A0A8H7V6G1</accession>
<dbReference type="AlphaFoldDB" id="A0A8H7V6G1"/>
<dbReference type="Gene3D" id="1.10.357.150">
    <property type="match status" value="1"/>
</dbReference>
<dbReference type="OrthoDB" id="534815at2759"/>
<organism evidence="4 5">
    <name type="scientific">Mucor plumbeus</name>
    <dbReference type="NCBI Taxonomy" id="97098"/>
    <lineage>
        <taxon>Eukaryota</taxon>
        <taxon>Fungi</taxon>
        <taxon>Fungi incertae sedis</taxon>
        <taxon>Mucoromycota</taxon>
        <taxon>Mucoromycotina</taxon>
        <taxon>Mucoromycetes</taxon>
        <taxon>Mucorales</taxon>
        <taxon>Mucorineae</taxon>
        <taxon>Mucoraceae</taxon>
        <taxon>Mucor</taxon>
    </lineage>
</organism>
<dbReference type="Proteomes" id="UP000650833">
    <property type="component" value="Unassembled WGS sequence"/>
</dbReference>
<dbReference type="PANTHER" id="PTHR12205:SF0">
    <property type="entry name" value="CENTROMERE_KINETOCHORE PROTEIN ZW10 HOMOLOG"/>
    <property type="match status" value="1"/>
</dbReference>
<dbReference type="InterPro" id="IPR055148">
    <property type="entry name" value="ZW10_C_2"/>
</dbReference>
<dbReference type="InterPro" id="IPR048344">
    <property type="entry name" value="Zw10_middle"/>
</dbReference>
<feature type="region of interest" description="Disordered" evidence="1">
    <location>
        <begin position="936"/>
        <end position="956"/>
    </location>
</feature>
<evidence type="ECO:0000313" key="4">
    <source>
        <dbReference type="EMBL" id="KAG2207262.1"/>
    </source>
</evidence>
<proteinExistence type="predicted"/>
<evidence type="ECO:0000256" key="1">
    <source>
        <dbReference type="SAM" id="MobiDB-lite"/>
    </source>
</evidence>
<sequence>MPPIRQLDDAFLSSLLERQDYPELKSNIDSESLTFILKKLNSTSDALQQELFKQVHNNFDDFSAWYNLSQELHSKVLNLVKQTSHTQQQVASTQTQVDDTIEKYQHALEESQKNKSKIDVLEHIEQVLQIVESIKTELQQYNYLDAVQHVLQLSTILKEWKNADPRVIQMVNERVLQLKQMLVLGLQDGMHIAIKYNPGSIRILQTYQPSSTSNKQVHIRDVFQSLFLLGLLPEELMTVQRSIFKNIFNFYYEYTNCTLQIDPVQIENEGQGGVLQVIPATNEDEGHVDPILMLQHMENILEFIYKYTFGSNSPKTEDKEMKLLFGNLFMPDLIELMINKCIAPAVPSSKYNLTDFDHVTQAVNQFEAHCKDIYGFQVDETLLGSYVKNIDKHYAKKRRNRILQEGRKVMIRRLYDTEMTSVNEDDGHTYRYQITQTPQILSVLVSDTLLEGSDLLKSHPISASTLMDGIQDLLDMYRSIMPSFHRTQYLASAGNSLVFRNDCLWLANQLTTTITSKSESSQFPKLKAGLQEAAVRLRELGKAWHELTMMQRVQMIQNVLDHLDGFSGMAENAKFQQDCDRAISQVIELVGSFAAETRPVIDETLFLDMLGRIVDSILARLINDIEELVDIGAEESHIIARTLNSLAQLVSAFDLPDRDATEGFVTELVPSWQKFWLVKDILEMNMREIMESFRRGDLHMFEKSELVGLLCSLFADTELRESNIQEIKSGISSPHYNNTVNPQQKTTREMPPAATFTNTTSPTASTASATTTSTPSIHHALVYTPDDDEAIEESGWGDDDDDMDLFGDNFIHDNSVTRTSLDPSPNLAYDDVDMGSDDVDIGNHTAKVEEEVEGEGGWSDADEDIFDNDALSIKDESAGEYDADHAKKQSINNNNNQEIAPEVSRSIIPKSDIIHPTPSIATATTANLLSAPALDLETEEEGDGWGWNDDDELFKD</sequence>
<dbReference type="Pfam" id="PF20665">
    <property type="entry name" value="Zw10_middle"/>
    <property type="match status" value="1"/>
</dbReference>
<dbReference type="Pfam" id="PF22766">
    <property type="entry name" value="ZW10_C2"/>
    <property type="match status" value="1"/>
</dbReference>
<name>A0A8H7V6G1_9FUNG</name>
<evidence type="ECO:0000313" key="5">
    <source>
        <dbReference type="Proteomes" id="UP000650833"/>
    </source>
</evidence>
<dbReference type="InterPro" id="IPR046362">
    <property type="entry name" value="Zw10/DSL1_C_sf"/>
</dbReference>
<evidence type="ECO:0000259" key="3">
    <source>
        <dbReference type="Pfam" id="PF22766"/>
    </source>
</evidence>
<dbReference type="GO" id="GO:0005737">
    <property type="term" value="C:cytoplasm"/>
    <property type="evidence" value="ECO:0007669"/>
    <property type="project" value="GOC"/>
</dbReference>
<gene>
    <name evidence="4" type="ORF">INT46_003181</name>
</gene>
<dbReference type="GO" id="GO:0007094">
    <property type="term" value="P:mitotic spindle assembly checkpoint signaling"/>
    <property type="evidence" value="ECO:0007669"/>
    <property type="project" value="TreeGrafter"/>
</dbReference>
<dbReference type="EMBL" id="JAEPRC010000132">
    <property type="protein sequence ID" value="KAG2207262.1"/>
    <property type="molecule type" value="Genomic_DNA"/>
</dbReference>
<keyword evidence="5" id="KW-1185">Reference proteome</keyword>
<reference evidence="4" key="1">
    <citation type="submission" date="2020-12" db="EMBL/GenBank/DDBJ databases">
        <title>Metabolic potential, ecology and presence of endohyphal bacteria is reflected in genomic diversity of Mucoromycotina.</title>
        <authorList>
            <person name="Muszewska A."/>
            <person name="Okrasinska A."/>
            <person name="Steczkiewicz K."/>
            <person name="Drgas O."/>
            <person name="Orlowska M."/>
            <person name="Perlinska-Lenart U."/>
            <person name="Aleksandrzak-Piekarczyk T."/>
            <person name="Szatraj K."/>
            <person name="Zielenkiewicz U."/>
            <person name="Pilsyk S."/>
            <person name="Malc E."/>
            <person name="Mieczkowski P."/>
            <person name="Kruszewska J.S."/>
            <person name="Biernat P."/>
            <person name="Pawlowska J."/>
        </authorList>
    </citation>
    <scope>NUCLEOTIDE SEQUENCE</scope>
    <source>
        <strain evidence="4">CBS 226.32</strain>
    </source>
</reference>
<dbReference type="GO" id="GO:1990423">
    <property type="term" value="C:RZZ complex"/>
    <property type="evidence" value="ECO:0007669"/>
    <property type="project" value="TreeGrafter"/>
</dbReference>
<protein>
    <recommendedName>
        <fullName evidence="6">Retrograde transport protein Dsl1 C-terminal domain-containing protein</fullName>
    </recommendedName>
</protein>